<dbReference type="OrthoDB" id="2329788at2"/>
<gene>
    <name evidence="3" type="ORF">IV38_GL000643</name>
    <name evidence="4" type="ORF">IV40_GL000024</name>
</gene>
<evidence type="ECO:0000313" key="5">
    <source>
        <dbReference type="Proteomes" id="UP000051645"/>
    </source>
</evidence>
<dbReference type="STRING" id="81857.IV38_GL000643"/>
<evidence type="ECO:0000256" key="1">
    <source>
        <dbReference type="SAM" id="MobiDB-lite"/>
    </source>
</evidence>
<feature type="region of interest" description="Disordered" evidence="1">
    <location>
        <begin position="90"/>
        <end position="112"/>
    </location>
</feature>
<reference evidence="5 6" key="1">
    <citation type="journal article" date="2015" name="Genome Announc.">
        <title>Expanding the biotechnology potential of lactobacilli through comparative genomics of 213 strains and associated genera.</title>
        <authorList>
            <person name="Sun Z."/>
            <person name="Harris H.M."/>
            <person name="McCann A."/>
            <person name="Guo C."/>
            <person name="Argimon S."/>
            <person name="Zhang W."/>
            <person name="Yang X."/>
            <person name="Jeffery I.B."/>
            <person name="Cooney J.C."/>
            <person name="Kagawa T.F."/>
            <person name="Liu W."/>
            <person name="Song Y."/>
            <person name="Salvetti E."/>
            <person name="Wrobel A."/>
            <person name="Rasinkangas P."/>
            <person name="Parkhill J."/>
            <person name="Rea M.C."/>
            <person name="O'Sullivan O."/>
            <person name="Ritari J."/>
            <person name="Douillard F.P."/>
            <person name="Paul Ross R."/>
            <person name="Yang R."/>
            <person name="Briner A.E."/>
            <person name="Felis G.E."/>
            <person name="de Vos W.M."/>
            <person name="Barrangou R."/>
            <person name="Klaenhammer T.R."/>
            <person name="Caufield P.W."/>
            <person name="Cui Y."/>
            <person name="Zhang H."/>
            <person name="O'Toole P.W."/>
        </authorList>
    </citation>
    <scope>NUCLEOTIDE SEQUENCE [LARGE SCALE GENOMIC DNA]</scope>
    <source>
        <strain evidence="3 6">ATCC BAA-66</strain>
        <strain evidence="4 5">DSM 13344</strain>
    </source>
</reference>
<evidence type="ECO:0000313" key="3">
    <source>
        <dbReference type="EMBL" id="KRN29755.1"/>
    </source>
</evidence>
<evidence type="ECO:0000313" key="4">
    <source>
        <dbReference type="EMBL" id="KRN33716.1"/>
    </source>
</evidence>
<comment type="caution">
    <text evidence="4">The sequence shown here is derived from an EMBL/GenBank/DDBJ whole genome shotgun (WGS) entry which is preliminary data.</text>
</comment>
<sequence>MNFKKGLLIGGISGALYALATTHLTGVQRQNAIRDYVLGIRDAINGLSASVTSLQKAAQDFASEVQNASDTTVKDITKTLDTFEYESQPRMDQIQKSVDKLQSDTGQSAPTD</sequence>
<dbReference type="PATRIC" id="fig|81857.3.peg.650"/>
<feature type="signal peptide" evidence="2">
    <location>
        <begin position="1"/>
        <end position="20"/>
    </location>
</feature>
<dbReference type="Proteomes" id="UP000051751">
    <property type="component" value="Unassembled WGS sequence"/>
</dbReference>
<organism evidence="4 5">
    <name type="scientific">Lactobacillus selangorensis</name>
    <dbReference type="NCBI Taxonomy" id="81857"/>
    <lineage>
        <taxon>Bacteria</taxon>
        <taxon>Bacillati</taxon>
        <taxon>Bacillota</taxon>
        <taxon>Bacilli</taxon>
        <taxon>Lactobacillales</taxon>
        <taxon>Lactobacillaceae</taxon>
        <taxon>Lactobacillus</taxon>
    </lineage>
</organism>
<dbReference type="Proteomes" id="UP000051645">
    <property type="component" value="Unassembled WGS sequence"/>
</dbReference>
<name>A0A0R2GAD2_9LACO</name>
<protein>
    <recommendedName>
        <fullName evidence="7">YtxH domain-containing protein</fullName>
    </recommendedName>
</protein>
<evidence type="ECO:0000256" key="2">
    <source>
        <dbReference type="SAM" id="SignalP"/>
    </source>
</evidence>
<dbReference type="AlphaFoldDB" id="A0A0R2GAD2"/>
<proteinExistence type="predicted"/>
<accession>A0A0R2GAD2</accession>
<dbReference type="EMBL" id="JQAT01000001">
    <property type="protein sequence ID" value="KRN29755.1"/>
    <property type="molecule type" value="Genomic_DNA"/>
</dbReference>
<evidence type="ECO:0008006" key="7">
    <source>
        <dbReference type="Google" id="ProtNLM"/>
    </source>
</evidence>
<feature type="compositionally biased region" description="Polar residues" evidence="1">
    <location>
        <begin position="103"/>
        <end position="112"/>
    </location>
</feature>
<feature type="chain" id="PRO_5044546171" description="YtxH domain-containing protein" evidence="2">
    <location>
        <begin position="21"/>
        <end position="112"/>
    </location>
</feature>
<evidence type="ECO:0000313" key="6">
    <source>
        <dbReference type="Proteomes" id="UP000051751"/>
    </source>
</evidence>
<keyword evidence="2" id="KW-0732">Signal</keyword>
<keyword evidence="5" id="KW-1185">Reference proteome</keyword>
<dbReference type="EMBL" id="JQAZ01000001">
    <property type="protein sequence ID" value="KRN33716.1"/>
    <property type="molecule type" value="Genomic_DNA"/>
</dbReference>
<dbReference type="RefSeq" id="WP_057768111.1">
    <property type="nucleotide sequence ID" value="NZ_JQAT01000001.1"/>
</dbReference>